<keyword evidence="8" id="KW-1185">Reference proteome</keyword>
<organism evidence="7 8">
    <name type="scientific">Stieleria maiorica</name>
    <dbReference type="NCBI Taxonomy" id="2795974"/>
    <lineage>
        <taxon>Bacteria</taxon>
        <taxon>Pseudomonadati</taxon>
        <taxon>Planctomycetota</taxon>
        <taxon>Planctomycetia</taxon>
        <taxon>Pirellulales</taxon>
        <taxon>Pirellulaceae</taxon>
        <taxon>Stieleria</taxon>
    </lineage>
</organism>
<sequence length="892" mass="100275">MRFVFVVLLGLLVFTPKAKSADEIRADLLIVGGTESGWASAIQAARLGVPRIVIVHDGRWLGGQFTEQALACVDENKGVGKVGWGVDWHPMKRSFHRFGLFKELMDRIEAFNTEKYGSPMPGRPHHGPSTFRPAEAEAIFREMLNPYLANGQVTLITDRYPVRADVDRSASIPELTGLWFAPVDSTVADLHVQAKLTIDASDWGDAIQVSGAAFEYGPDPPSRYGEPSAPENAPPNEMNPITWAMIVAESNDETPIEKPKRFDDRNYPRATRFSLDTYRDLDWDVDNIHLGAIKHWPDAKETSNRQLTVYSVRRIVEGRTSRDGKTAILLNYMNGQDYPLERLPAHVAAALDATEPGASTKNIVILSRPQREIIFRDAKQHALGVLYHLQNFVHDRAADKTNSFRRFHLSDEFGTPDHLPPKPYIRESLRLKAMYMMREQDGRNRDGATKNKATERYAAVMYPDGLFAWQFHYDFHRTGRTYLVSENIDANAKHNRSENKGPWIDYHKPLRHTNFLSDRSVFPLRSLVPEQFNGLLGAQGNVGFSSIVSAAIRLHDQRIHVGQAAGATAAVALRSGVTPRQIPYDRELLESVRHALCGEVESSTAILLWPFRDLEPSHPAFVAINRLAALRLLPLGLRDVDFRPDDPASPEWIAKVVARSDQTQGPAQWTGGSRGEFCRWWWPRVEQQGWESWQIQDHSTDDADGDGIPDRDDALLFTPNTPIRFEIERRELPPDRDGVPQPIDDLDRAIDFCGPNVRQAAGFVADRGQVFQRERGFGWTQDHQQNHRSRNRIEGPGDTFLFTRSRARWECLLPNGNYRLTVCVGDSAHDQSSQSVSFEGQPLIDQHDTAEGEFIEATGEVAVQDGVLTMDIGSGIEGCNTCVNWLQIQGPL</sequence>
<evidence type="ECO:0000256" key="2">
    <source>
        <dbReference type="ARBA" id="ARBA00022723"/>
    </source>
</evidence>
<dbReference type="RefSeq" id="WP_147869138.1">
    <property type="nucleotide sequence ID" value="NZ_CP036264.1"/>
</dbReference>
<dbReference type="GO" id="GO:0046872">
    <property type="term" value="F:metal ion binding"/>
    <property type="evidence" value="ECO:0007669"/>
    <property type="project" value="UniProtKB-KW"/>
</dbReference>
<evidence type="ECO:0000256" key="3">
    <source>
        <dbReference type="ARBA" id="ARBA00023002"/>
    </source>
</evidence>
<evidence type="ECO:0000259" key="6">
    <source>
        <dbReference type="PROSITE" id="PS51272"/>
    </source>
</evidence>
<dbReference type="Pfam" id="PF12831">
    <property type="entry name" value="FAD_oxidored"/>
    <property type="match status" value="1"/>
</dbReference>
<name>A0A5B9MF90_9BACT</name>
<dbReference type="SUPFAM" id="SSF49785">
    <property type="entry name" value="Galactose-binding domain-like"/>
    <property type="match status" value="1"/>
</dbReference>
<keyword evidence="1" id="KW-0004">4Fe-4S</keyword>
<gene>
    <name evidence="7" type="ORF">Mal15_38550</name>
</gene>
<dbReference type="GO" id="GO:0016491">
    <property type="term" value="F:oxidoreductase activity"/>
    <property type="evidence" value="ECO:0007669"/>
    <property type="project" value="UniProtKB-KW"/>
</dbReference>
<evidence type="ECO:0000313" key="8">
    <source>
        <dbReference type="Proteomes" id="UP000321353"/>
    </source>
</evidence>
<dbReference type="Gene3D" id="2.60.120.430">
    <property type="entry name" value="Galactose-binding lectin"/>
    <property type="match status" value="1"/>
</dbReference>
<dbReference type="EMBL" id="CP036264">
    <property type="protein sequence ID" value="QEF99788.1"/>
    <property type="molecule type" value="Genomic_DNA"/>
</dbReference>
<dbReference type="SUPFAM" id="SSF51905">
    <property type="entry name" value="FAD/NAD(P)-binding domain"/>
    <property type="match status" value="1"/>
</dbReference>
<evidence type="ECO:0000256" key="4">
    <source>
        <dbReference type="ARBA" id="ARBA00023004"/>
    </source>
</evidence>
<dbReference type="InterPro" id="IPR008979">
    <property type="entry name" value="Galactose-bd-like_sf"/>
</dbReference>
<dbReference type="AlphaFoldDB" id="A0A5B9MF90"/>
<keyword evidence="4" id="KW-0408">Iron</keyword>
<dbReference type="PROSITE" id="PS51272">
    <property type="entry name" value="SLH"/>
    <property type="match status" value="1"/>
</dbReference>
<dbReference type="PANTHER" id="PTHR43498:SF1">
    <property type="entry name" value="COB--COM HETERODISULFIDE REDUCTASE IRON-SULFUR SUBUNIT A"/>
    <property type="match status" value="1"/>
</dbReference>
<dbReference type="PANTHER" id="PTHR43498">
    <property type="entry name" value="FERREDOXIN:COB-COM HETERODISULFIDE REDUCTASE SUBUNIT A"/>
    <property type="match status" value="1"/>
</dbReference>
<evidence type="ECO:0000313" key="7">
    <source>
        <dbReference type="EMBL" id="QEF99788.1"/>
    </source>
</evidence>
<accession>A0A5B9MF90</accession>
<keyword evidence="3" id="KW-0560">Oxidoreductase</keyword>
<dbReference type="InterPro" id="IPR001119">
    <property type="entry name" value="SLH_dom"/>
</dbReference>
<keyword evidence="5" id="KW-0411">Iron-sulfur</keyword>
<keyword evidence="2" id="KW-0479">Metal-binding</keyword>
<feature type="domain" description="SLH" evidence="6">
    <location>
        <begin position="607"/>
        <end position="671"/>
    </location>
</feature>
<evidence type="ECO:0000256" key="1">
    <source>
        <dbReference type="ARBA" id="ARBA00022485"/>
    </source>
</evidence>
<dbReference type="GO" id="GO:0051539">
    <property type="term" value="F:4 iron, 4 sulfur cluster binding"/>
    <property type="evidence" value="ECO:0007669"/>
    <property type="project" value="UniProtKB-KW"/>
</dbReference>
<dbReference type="Proteomes" id="UP000321353">
    <property type="component" value="Chromosome"/>
</dbReference>
<dbReference type="InterPro" id="IPR036188">
    <property type="entry name" value="FAD/NAD-bd_sf"/>
</dbReference>
<proteinExistence type="predicted"/>
<protein>
    <submittedName>
        <fullName evidence="7">FAD dependent oxidoreductase</fullName>
    </submittedName>
</protein>
<reference evidence="7 8" key="1">
    <citation type="submission" date="2019-02" db="EMBL/GenBank/DDBJ databases">
        <title>Planctomycetal bacteria perform biofilm scaping via a novel small molecule.</title>
        <authorList>
            <person name="Jeske O."/>
            <person name="Boedeker C."/>
            <person name="Wiegand S."/>
            <person name="Breitling P."/>
            <person name="Kallscheuer N."/>
            <person name="Jogler M."/>
            <person name="Rohde M."/>
            <person name="Petersen J."/>
            <person name="Medema M.H."/>
            <person name="Surup F."/>
            <person name="Jogler C."/>
        </authorList>
    </citation>
    <scope>NUCLEOTIDE SEQUENCE [LARGE SCALE GENOMIC DNA]</scope>
    <source>
        <strain evidence="7 8">Mal15</strain>
    </source>
</reference>
<dbReference type="KEGG" id="smam:Mal15_38550"/>
<dbReference type="InterPro" id="IPR039650">
    <property type="entry name" value="HdrA-like"/>
</dbReference>
<evidence type="ECO:0000256" key="5">
    <source>
        <dbReference type="ARBA" id="ARBA00023014"/>
    </source>
</evidence>